<dbReference type="RefSeq" id="XP_007330674.1">
    <property type="nucleotide sequence ID" value="XM_007330612.1"/>
</dbReference>
<name>K5X6Q9_AGABU</name>
<dbReference type="EMBL" id="JH971391">
    <property type="protein sequence ID" value="EKM78903.1"/>
    <property type="molecule type" value="Genomic_DNA"/>
</dbReference>
<organism evidence="1 2">
    <name type="scientific">Agaricus bisporus var. burnettii (strain JB137-S8 / ATCC MYA-4627 / FGSC 10392)</name>
    <name type="common">White button mushroom</name>
    <dbReference type="NCBI Taxonomy" id="597362"/>
    <lineage>
        <taxon>Eukaryota</taxon>
        <taxon>Fungi</taxon>
        <taxon>Dikarya</taxon>
        <taxon>Basidiomycota</taxon>
        <taxon>Agaricomycotina</taxon>
        <taxon>Agaricomycetes</taxon>
        <taxon>Agaricomycetidae</taxon>
        <taxon>Agaricales</taxon>
        <taxon>Agaricineae</taxon>
        <taxon>Agaricaceae</taxon>
        <taxon>Agaricus</taxon>
    </lineage>
</organism>
<sequence length="51" mass="5636">MSRSKEMLVDGVGGGDMAGDPLWGRLVPPERTRQKCWNFCTMAGILYSGME</sequence>
<dbReference type="Proteomes" id="UP000008493">
    <property type="component" value="Unassembled WGS sequence"/>
</dbReference>
<dbReference type="HOGENOM" id="CLU_3105790_0_0_1"/>
<accession>K5X6Q9</accession>
<proteinExistence type="predicted"/>
<dbReference type="OMA" id="ERTRQKC"/>
<dbReference type="GeneID" id="18832078"/>
<dbReference type="AlphaFoldDB" id="K5X6Q9"/>
<dbReference type="InParanoid" id="K5X6Q9"/>
<reference evidence="2" key="1">
    <citation type="journal article" date="2012" name="Proc. Natl. Acad. Sci. U.S.A.">
        <title>Genome sequence of the button mushroom Agaricus bisporus reveals mechanisms governing adaptation to a humic-rich ecological niche.</title>
        <authorList>
            <person name="Morin E."/>
            <person name="Kohler A."/>
            <person name="Baker A.R."/>
            <person name="Foulongne-Oriol M."/>
            <person name="Lombard V."/>
            <person name="Nagy L.G."/>
            <person name="Ohm R.A."/>
            <person name="Patyshakuliyeva A."/>
            <person name="Brun A."/>
            <person name="Aerts A.L."/>
            <person name="Bailey A.M."/>
            <person name="Billette C."/>
            <person name="Coutinho P.M."/>
            <person name="Deakin G."/>
            <person name="Doddapaneni H."/>
            <person name="Floudas D."/>
            <person name="Grimwood J."/>
            <person name="Hilden K."/>
            <person name="Kuees U."/>
            <person name="LaButti K.M."/>
            <person name="Lapidus A."/>
            <person name="Lindquist E.A."/>
            <person name="Lucas S.M."/>
            <person name="Murat C."/>
            <person name="Riley R.W."/>
            <person name="Salamov A.A."/>
            <person name="Schmutz J."/>
            <person name="Subramanian V."/>
            <person name="Woesten H.A.B."/>
            <person name="Xu J."/>
            <person name="Eastwood D.C."/>
            <person name="Foster G.D."/>
            <person name="Sonnenberg A.S."/>
            <person name="Cullen D."/>
            <person name="de Vries R.P."/>
            <person name="Lundell T."/>
            <person name="Hibbett D.S."/>
            <person name="Henrissat B."/>
            <person name="Burton K.S."/>
            <person name="Kerrigan R.W."/>
            <person name="Challen M.P."/>
            <person name="Grigoriev I.V."/>
            <person name="Martin F."/>
        </authorList>
    </citation>
    <scope>NUCLEOTIDE SEQUENCE [LARGE SCALE GENOMIC DNA]</scope>
    <source>
        <strain evidence="2">JB137-S8 / ATCC MYA-4627 / FGSC 10392</strain>
    </source>
</reference>
<protein>
    <submittedName>
        <fullName evidence="1">Uncharacterized protein</fullName>
    </submittedName>
</protein>
<keyword evidence="2" id="KW-1185">Reference proteome</keyword>
<evidence type="ECO:0000313" key="1">
    <source>
        <dbReference type="EMBL" id="EKM78903.1"/>
    </source>
</evidence>
<gene>
    <name evidence="1" type="ORF">AGABI1DRAFT_85775</name>
</gene>
<dbReference type="KEGG" id="abp:AGABI1DRAFT85775"/>
<evidence type="ECO:0000313" key="2">
    <source>
        <dbReference type="Proteomes" id="UP000008493"/>
    </source>
</evidence>